<dbReference type="AlphaFoldDB" id="A0A653D6M1"/>
<dbReference type="Pfam" id="PF00023">
    <property type="entry name" value="Ank"/>
    <property type="match status" value="1"/>
</dbReference>
<evidence type="ECO:0000256" key="2">
    <source>
        <dbReference type="ARBA" id="ARBA00023043"/>
    </source>
</evidence>
<evidence type="ECO:0000256" key="1">
    <source>
        <dbReference type="ARBA" id="ARBA00022737"/>
    </source>
</evidence>
<proteinExistence type="predicted"/>
<keyword evidence="1" id="KW-0677">Repeat</keyword>
<dbReference type="PROSITE" id="PS50088">
    <property type="entry name" value="ANK_REPEAT"/>
    <property type="match status" value="3"/>
</dbReference>
<evidence type="ECO:0000256" key="3">
    <source>
        <dbReference type="PROSITE-ProRule" id="PRU00023"/>
    </source>
</evidence>
<dbReference type="SMART" id="SM00248">
    <property type="entry name" value="ANK"/>
    <property type="match status" value="4"/>
</dbReference>
<protein>
    <submittedName>
        <fullName evidence="5">Uncharacterized protein</fullName>
    </submittedName>
</protein>
<feature type="repeat" description="ANK" evidence="3">
    <location>
        <begin position="151"/>
        <end position="183"/>
    </location>
</feature>
<dbReference type="EMBL" id="CAACVG010010445">
    <property type="protein sequence ID" value="VEN55839.1"/>
    <property type="molecule type" value="Genomic_DNA"/>
</dbReference>
<dbReference type="PANTHER" id="PTHR24193">
    <property type="entry name" value="ANKYRIN REPEAT PROTEIN"/>
    <property type="match status" value="1"/>
</dbReference>
<keyword evidence="4" id="KW-0175">Coiled coil</keyword>
<dbReference type="InterPro" id="IPR036770">
    <property type="entry name" value="Ankyrin_rpt-contain_sf"/>
</dbReference>
<name>A0A653D6M1_CALMS</name>
<dbReference type="GO" id="GO:0045944">
    <property type="term" value="P:positive regulation of transcription by RNA polymerase II"/>
    <property type="evidence" value="ECO:0007669"/>
    <property type="project" value="TreeGrafter"/>
</dbReference>
<keyword evidence="6" id="KW-1185">Reference proteome</keyword>
<feature type="repeat" description="ANK" evidence="3">
    <location>
        <begin position="85"/>
        <end position="117"/>
    </location>
</feature>
<sequence>MLKLDGIGEGVDTTRNGQRIRYYVQPQTSSKREVPLSSQPLFTRVLSSVSLNELGKQLLEAAANGKVETLKNLFAKGAPFTADWLGTSPLHVAAQNNHLEVVDILLRAGISKDARTKVDRTPLHMAAYEGHLQIVDLLIKHGADIDCKDLLGMTPLHWAVQNGHVDVVEYLVSNGAEATEPNKFGLTPRAIAQQTGRLDIESMLDLANAVEANATAQNLLIQLAAAPAPGVPAGEVQGADENMELEEDVREPIIIPIEPGMLEQLQSNSAVLDETENTDTGQIYDQVNLVDSDSDSQHFMNDSASQVFQEQGEQHQQYQETEDQHRANEIYEEDHNQLTVPLSLLQDGILLQNESEETNILNAAIDNGHSVVLTEAGKEVLNSFKQSDQQQQQQPPLHMEKKIVAVTPEEFLAMTNGTLNKNVIRVKTIPAKGQFKRIVMKKTKAGTPINVTTNGFKKIVSNQRTSSSEIDNIKNQLIQARKTIEEYKIKLKKKEEEAEHYKMQLQLLMDPNS</sequence>
<dbReference type="Gene3D" id="1.25.40.20">
    <property type="entry name" value="Ankyrin repeat-containing domain"/>
    <property type="match status" value="1"/>
</dbReference>
<accession>A0A653D6M1</accession>
<evidence type="ECO:0000313" key="5">
    <source>
        <dbReference type="EMBL" id="VEN55839.1"/>
    </source>
</evidence>
<dbReference type="PRINTS" id="PR01415">
    <property type="entry name" value="ANKYRIN"/>
</dbReference>
<dbReference type="GO" id="GO:0000976">
    <property type="term" value="F:transcription cis-regulatory region binding"/>
    <property type="evidence" value="ECO:0007669"/>
    <property type="project" value="TreeGrafter"/>
</dbReference>
<gene>
    <name evidence="5" type="ORF">CALMAC_LOCUS14911</name>
</gene>
<dbReference type="SUPFAM" id="SSF48403">
    <property type="entry name" value="Ankyrin repeat"/>
    <property type="match status" value="1"/>
</dbReference>
<evidence type="ECO:0000256" key="4">
    <source>
        <dbReference type="SAM" id="Coils"/>
    </source>
</evidence>
<feature type="coiled-coil region" evidence="4">
    <location>
        <begin position="470"/>
        <end position="504"/>
    </location>
</feature>
<dbReference type="InterPro" id="IPR050663">
    <property type="entry name" value="Ankyrin-SOCS_Box"/>
</dbReference>
<reference evidence="5 6" key="1">
    <citation type="submission" date="2019-01" db="EMBL/GenBank/DDBJ databases">
        <authorList>
            <person name="Sayadi A."/>
        </authorList>
    </citation>
    <scope>NUCLEOTIDE SEQUENCE [LARGE SCALE GENOMIC DNA]</scope>
</reference>
<dbReference type="GO" id="GO:0005634">
    <property type="term" value="C:nucleus"/>
    <property type="evidence" value="ECO:0007669"/>
    <property type="project" value="TreeGrafter"/>
</dbReference>
<dbReference type="InterPro" id="IPR002110">
    <property type="entry name" value="Ankyrin_rpt"/>
</dbReference>
<dbReference type="OrthoDB" id="341259at2759"/>
<organism evidence="5 6">
    <name type="scientific">Callosobruchus maculatus</name>
    <name type="common">Southern cowpea weevil</name>
    <name type="synonym">Pulse bruchid</name>
    <dbReference type="NCBI Taxonomy" id="64391"/>
    <lineage>
        <taxon>Eukaryota</taxon>
        <taxon>Metazoa</taxon>
        <taxon>Ecdysozoa</taxon>
        <taxon>Arthropoda</taxon>
        <taxon>Hexapoda</taxon>
        <taxon>Insecta</taxon>
        <taxon>Pterygota</taxon>
        <taxon>Neoptera</taxon>
        <taxon>Endopterygota</taxon>
        <taxon>Coleoptera</taxon>
        <taxon>Polyphaga</taxon>
        <taxon>Cucujiformia</taxon>
        <taxon>Chrysomeloidea</taxon>
        <taxon>Chrysomelidae</taxon>
        <taxon>Bruchinae</taxon>
        <taxon>Bruchini</taxon>
        <taxon>Callosobruchus</taxon>
    </lineage>
</organism>
<dbReference type="PANTHER" id="PTHR24193:SF121">
    <property type="entry name" value="ADA2A-CONTAINING COMPLEX COMPONENT 3, ISOFORM D"/>
    <property type="match status" value="1"/>
</dbReference>
<dbReference type="PROSITE" id="PS50297">
    <property type="entry name" value="ANK_REP_REGION"/>
    <property type="match status" value="3"/>
</dbReference>
<dbReference type="Pfam" id="PF12796">
    <property type="entry name" value="Ank_2"/>
    <property type="match status" value="1"/>
</dbReference>
<dbReference type="Proteomes" id="UP000410492">
    <property type="component" value="Unassembled WGS sequence"/>
</dbReference>
<feature type="repeat" description="ANK" evidence="3">
    <location>
        <begin position="118"/>
        <end position="150"/>
    </location>
</feature>
<evidence type="ECO:0000313" key="6">
    <source>
        <dbReference type="Proteomes" id="UP000410492"/>
    </source>
</evidence>
<keyword evidence="2 3" id="KW-0040">ANK repeat</keyword>